<dbReference type="AlphaFoldDB" id="A0AAV7UUL3"/>
<feature type="region of interest" description="Disordered" evidence="1">
    <location>
        <begin position="146"/>
        <end position="165"/>
    </location>
</feature>
<comment type="caution">
    <text evidence="2">The sequence shown here is derived from an EMBL/GenBank/DDBJ whole genome shotgun (WGS) entry which is preliminary data.</text>
</comment>
<feature type="region of interest" description="Disordered" evidence="1">
    <location>
        <begin position="1"/>
        <end position="53"/>
    </location>
</feature>
<accession>A0AAV7UUL3</accession>
<evidence type="ECO:0000313" key="2">
    <source>
        <dbReference type="EMBL" id="KAJ1191312.1"/>
    </source>
</evidence>
<organism evidence="2 3">
    <name type="scientific">Pleurodeles waltl</name>
    <name type="common">Iberian ribbed newt</name>
    <dbReference type="NCBI Taxonomy" id="8319"/>
    <lineage>
        <taxon>Eukaryota</taxon>
        <taxon>Metazoa</taxon>
        <taxon>Chordata</taxon>
        <taxon>Craniata</taxon>
        <taxon>Vertebrata</taxon>
        <taxon>Euteleostomi</taxon>
        <taxon>Amphibia</taxon>
        <taxon>Batrachia</taxon>
        <taxon>Caudata</taxon>
        <taxon>Salamandroidea</taxon>
        <taxon>Salamandridae</taxon>
        <taxon>Pleurodelinae</taxon>
        <taxon>Pleurodeles</taxon>
    </lineage>
</organism>
<sequence>MAGLQAGKGSPGALVLGARGQRPGRSIQPQGRNWAPEHNLAGEASPGPVDFQARGPQVMVGWRKGATTAGPRRGQASRARSELSEHSTAWEFFLNPVPGALPPGGLEGEAQDRGSHPGLTRAPEPELAGEAFLGLVESQVWTPQVTAGWRKGAPVPGPGGGLGPS</sequence>
<gene>
    <name evidence="2" type="ORF">NDU88_000628</name>
</gene>
<reference evidence="2" key="1">
    <citation type="journal article" date="2022" name="bioRxiv">
        <title>Sequencing and chromosome-scale assembly of the giantPleurodeles waltlgenome.</title>
        <authorList>
            <person name="Brown T."/>
            <person name="Elewa A."/>
            <person name="Iarovenko S."/>
            <person name="Subramanian E."/>
            <person name="Araus A.J."/>
            <person name="Petzold A."/>
            <person name="Susuki M."/>
            <person name="Suzuki K.-i.T."/>
            <person name="Hayashi T."/>
            <person name="Toyoda A."/>
            <person name="Oliveira C."/>
            <person name="Osipova E."/>
            <person name="Leigh N.D."/>
            <person name="Simon A."/>
            <person name="Yun M.H."/>
        </authorList>
    </citation>
    <scope>NUCLEOTIDE SEQUENCE</scope>
    <source>
        <strain evidence="2">20211129_DDA</strain>
        <tissue evidence="2">Liver</tissue>
    </source>
</reference>
<feature type="region of interest" description="Disordered" evidence="1">
    <location>
        <begin position="95"/>
        <end position="126"/>
    </location>
</feature>
<dbReference type="EMBL" id="JANPWB010000004">
    <property type="protein sequence ID" value="KAJ1191312.1"/>
    <property type="molecule type" value="Genomic_DNA"/>
</dbReference>
<evidence type="ECO:0000313" key="3">
    <source>
        <dbReference type="Proteomes" id="UP001066276"/>
    </source>
</evidence>
<protein>
    <submittedName>
        <fullName evidence="2">Uncharacterized protein</fullName>
    </submittedName>
</protein>
<keyword evidence="3" id="KW-1185">Reference proteome</keyword>
<proteinExistence type="predicted"/>
<dbReference type="Proteomes" id="UP001066276">
    <property type="component" value="Chromosome 2_2"/>
</dbReference>
<evidence type="ECO:0000256" key="1">
    <source>
        <dbReference type="SAM" id="MobiDB-lite"/>
    </source>
</evidence>
<name>A0AAV7UUL3_PLEWA</name>